<evidence type="ECO:0000313" key="3">
    <source>
        <dbReference type="EMBL" id="KAE9965313.1"/>
    </source>
</evidence>
<dbReference type="AlphaFoldDB" id="A0A8H3U9H9"/>
<evidence type="ECO:0000256" key="1">
    <source>
        <dbReference type="SAM" id="MobiDB-lite"/>
    </source>
</evidence>
<evidence type="ECO:0000313" key="5">
    <source>
        <dbReference type="Proteomes" id="UP000447873"/>
    </source>
</evidence>
<protein>
    <submittedName>
        <fullName evidence="3">Uncharacterized protein</fullName>
    </submittedName>
</protein>
<evidence type="ECO:0000313" key="6">
    <source>
        <dbReference type="Proteomes" id="UP000490939"/>
    </source>
</evidence>
<accession>A0A8H3U9H9</accession>
<dbReference type="EMBL" id="WNWR01000555">
    <property type="protein sequence ID" value="KAE9974603.1"/>
    <property type="molecule type" value="Genomic_DNA"/>
</dbReference>
<dbReference type="Proteomes" id="UP000433883">
    <property type="component" value="Unassembled WGS sequence"/>
</dbReference>
<organism evidence="3 5">
    <name type="scientific">Venturia inaequalis</name>
    <name type="common">Apple scab fungus</name>
    <dbReference type="NCBI Taxonomy" id="5025"/>
    <lineage>
        <taxon>Eukaryota</taxon>
        <taxon>Fungi</taxon>
        <taxon>Dikarya</taxon>
        <taxon>Ascomycota</taxon>
        <taxon>Pezizomycotina</taxon>
        <taxon>Dothideomycetes</taxon>
        <taxon>Pleosporomycetidae</taxon>
        <taxon>Venturiales</taxon>
        <taxon>Venturiaceae</taxon>
        <taxon>Venturia</taxon>
    </lineage>
</organism>
<dbReference type="EMBL" id="WNWS01000605">
    <property type="protein sequence ID" value="KAE9965313.1"/>
    <property type="molecule type" value="Genomic_DNA"/>
</dbReference>
<dbReference type="Proteomes" id="UP000447873">
    <property type="component" value="Unassembled WGS sequence"/>
</dbReference>
<name>A0A8H3U9H9_VENIN</name>
<sequence>MDAPKPPDQPIVATMSSVQDHSAVSTSDTPPEAHTHSGELTPADILLNPAQASAEGSDTKANVVAQAWKPKSIASLLLSLPQELRLNILTRAVGSETCIELPHDDFPALKCKACKEEWDEYKVEVLSFCKIFQGQHDQLYDEALNIFLQANTFSIKCASGSLFLRNWLSEFTLNEDGEEPTTGMSWIRRVEVEGLATSAWPVYHRFLVSCPQLSHLTIVLKDTTVGGRFKWMAWNCGLDYPAFDKIETRLTTIVLDVTQKQNYYGGFIDTWASGRRQAKTTLEHFIPEGRVWFGKRKKGNPKVVVVVRILAKSKQKVDFQILPRVQLTNDMCDKFDLPHSVATEFNQK</sequence>
<comment type="caution">
    <text evidence="3">The sequence shown here is derived from an EMBL/GenBank/DDBJ whole genome shotgun (WGS) entry which is preliminary data.</text>
</comment>
<feature type="compositionally biased region" description="Polar residues" evidence="1">
    <location>
        <begin position="14"/>
        <end position="29"/>
    </location>
</feature>
<feature type="region of interest" description="Disordered" evidence="1">
    <location>
        <begin position="1"/>
        <end position="39"/>
    </location>
</feature>
<dbReference type="Proteomes" id="UP000490939">
    <property type="component" value="Unassembled WGS sequence"/>
</dbReference>
<reference evidence="3 5" key="1">
    <citation type="submission" date="2018-12" db="EMBL/GenBank/DDBJ databases">
        <title>Venturia inaequalis Genome Resource.</title>
        <authorList>
            <person name="Lichtner F.J."/>
        </authorList>
    </citation>
    <scope>NUCLEOTIDE SEQUENCE [LARGE SCALE GENOMIC DNA]</scope>
    <source>
        <strain evidence="3 5">120213</strain>
        <strain evidence="2">Bline_iso_100314</strain>
        <strain evidence="4 6">DMI_063113</strain>
    </source>
</reference>
<keyword evidence="6" id="KW-1185">Reference proteome</keyword>
<dbReference type="EMBL" id="WNWQ01000792">
    <property type="protein sequence ID" value="KAE9963738.1"/>
    <property type="molecule type" value="Genomic_DNA"/>
</dbReference>
<evidence type="ECO:0000313" key="4">
    <source>
        <dbReference type="EMBL" id="KAE9974603.1"/>
    </source>
</evidence>
<evidence type="ECO:0000313" key="2">
    <source>
        <dbReference type="EMBL" id="KAE9963738.1"/>
    </source>
</evidence>
<proteinExistence type="predicted"/>
<gene>
    <name evidence="2" type="ORF">BLS_008969</name>
    <name evidence="4" type="ORF">EG327_008726</name>
    <name evidence="3" type="ORF">EG328_009816</name>
</gene>